<evidence type="ECO:0000313" key="3">
    <source>
        <dbReference type="Proteomes" id="UP000193160"/>
    </source>
</evidence>
<feature type="transmembrane region" description="Helical" evidence="1">
    <location>
        <begin position="35"/>
        <end position="53"/>
    </location>
</feature>
<comment type="caution">
    <text evidence="2">The sequence shown here is derived from an EMBL/GenBank/DDBJ whole genome shotgun (WGS) entry which is preliminary data.</text>
</comment>
<accession>A0A1X1IL83</accession>
<dbReference type="Proteomes" id="UP000193160">
    <property type="component" value="Unassembled WGS sequence"/>
</dbReference>
<dbReference type="AlphaFoldDB" id="A0A1X1IL83"/>
<protein>
    <submittedName>
        <fullName evidence="2">Uncharacterized protein</fullName>
    </submittedName>
</protein>
<name>A0A1X1IL83_STROR</name>
<proteinExistence type="predicted"/>
<evidence type="ECO:0000256" key="1">
    <source>
        <dbReference type="SAM" id="Phobius"/>
    </source>
</evidence>
<feature type="non-terminal residue" evidence="2">
    <location>
        <position position="191"/>
    </location>
</feature>
<reference evidence="2 3" key="1">
    <citation type="journal article" date="2016" name="Eur. J. Clin. Microbiol. Infect. Dis.">
        <title>Whole genome sequencing as a tool for phylogenetic analysis of clinical strains of Mitis group streptococci.</title>
        <authorList>
            <person name="Rasmussen L.H."/>
            <person name="Dargis R."/>
            <person name="Hojholt K."/>
            <person name="Christensen J.J."/>
            <person name="Skovgaard O."/>
            <person name="Justesen U.S."/>
            <person name="Rosenvinge F.S."/>
            <person name="Moser C."/>
            <person name="Lukjancenko O."/>
            <person name="Rasmussen S."/>
            <person name="Nielsen X.C."/>
        </authorList>
    </citation>
    <scope>NUCLEOTIDE SEQUENCE [LARGE SCALE GENOMIC DNA]</scope>
    <source>
        <strain evidence="2 3">B_007274_11</strain>
    </source>
</reference>
<dbReference type="EMBL" id="NCUT01000025">
    <property type="protein sequence ID" value="ORO73868.1"/>
    <property type="molecule type" value="Genomic_DNA"/>
</dbReference>
<keyword evidence="1" id="KW-0472">Membrane</keyword>
<keyword evidence="1" id="KW-0812">Transmembrane</keyword>
<keyword evidence="1" id="KW-1133">Transmembrane helix</keyword>
<keyword evidence="3" id="KW-1185">Reference proteome</keyword>
<organism evidence="2 3">
    <name type="scientific">Streptococcus oralis subsp. oralis</name>
    <dbReference type="NCBI Taxonomy" id="1891914"/>
    <lineage>
        <taxon>Bacteria</taxon>
        <taxon>Bacillati</taxon>
        <taxon>Bacillota</taxon>
        <taxon>Bacilli</taxon>
        <taxon>Lactobacillales</taxon>
        <taxon>Streptococcaceae</taxon>
        <taxon>Streptococcus</taxon>
    </lineage>
</organism>
<evidence type="ECO:0000313" key="2">
    <source>
        <dbReference type="EMBL" id="ORO73868.1"/>
    </source>
</evidence>
<gene>
    <name evidence="2" type="ORF">B7712_01010</name>
</gene>
<sequence>MESRVERVKAAQERDKVRFEALAAEDRAKNGWKELGLGVLTVAIGILAIIGTLGTATPLVVAGGIVGFGTTAYGLSNAAEGVHNIVLGNAGDAHTKSYNLIRDTLFMGNDKLYHDVGNVFVTASAIMIPIGQTQSVVKGLTQFAIGEAGAYTAGQVAYHGTKLLGGSEEDAQTANFIGNLVGGYVTSSAAS</sequence>